<reference evidence="1 2" key="1">
    <citation type="submission" date="2020-07" db="EMBL/GenBank/DDBJ databases">
        <title>isolation of Luteimonas sp. SJ-16.</title>
        <authorList>
            <person name="Huang X.-X."/>
            <person name="Xu L."/>
            <person name="Sun J.-Q."/>
        </authorList>
    </citation>
    <scope>NUCLEOTIDE SEQUENCE [LARGE SCALE GENOMIC DNA]</scope>
    <source>
        <strain evidence="1 2">SJ-16</strain>
    </source>
</reference>
<comment type="caution">
    <text evidence="1">The sequence shown here is derived from an EMBL/GenBank/DDBJ whole genome shotgun (WGS) entry which is preliminary data.</text>
</comment>
<organism evidence="1 2">
    <name type="scientific">Luteimonas deserti</name>
    <dbReference type="NCBI Taxonomy" id="2752306"/>
    <lineage>
        <taxon>Bacteria</taxon>
        <taxon>Pseudomonadati</taxon>
        <taxon>Pseudomonadota</taxon>
        <taxon>Gammaproteobacteria</taxon>
        <taxon>Lysobacterales</taxon>
        <taxon>Lysobacteraceae</taxon>
        <taxon>Luteimonas</taxon>
    </lineage>
</organism>
<gene>
    <name evidence="1" type="ORF">H0E82_03350</name>
</gene>
<evidence type="ECO:0000313" key="2">
    <source>
        <dbReference type="Proteomes" id="UP000589896"/>
    </source>
</evidence>
<name>A0A7Z0QQM4_9GAMM</name>
<dbReference type="AlphaFoldDB" id="A0A7Z0QQM4"/>
<dbReference type="EMBL" id="JACCJZ010000008">
    <property type="protein sequence ID" value="NYZ61803.1"/>
    <property type="molecule type" value="Genomic_DNA"/>
</dbReference>
<protein>
    <submittedName>
        <fullName evidence="1">Uncharacterized protein</fullName>
    </submittedName>
</protein>
<keyword evidence="2" id="KW-1185">Reference proteome</keyword>
<dbReference type="RefSeq" id="WP_180543715.1">
    <property type="nucleotide sequence ID" value="NZ_JACCJZ010000008.1"/>
</dbReference>
<accession>A0A7Z0QQM4</accession>
<sequence>MSSLGGTFTDRQIVDHFLTKHSSIDGVLLICVDEKHEFFTGQTTRSLRFDLRARGVVDPRRLTSPHAELDQLVRGALKYFPEARLAPYNAARLCLGAESDKRCQGRYRVISKGIDSMSVSVSSRDLIRLLAGDLSQEDFLKTYQWGDGQSNPFALALAQGRSIQCE</sequence>
<evidence type="ECO:0000313" key="1">
    <source>
        <dbReference type="EMBL" id="NYZ61803.1"/>
    </source>
</evidence>
<proteinExistence type="predicted"/>
<dbReference type="Proteomes" id="UP000589896">
    <property type="component" value="Unassembled WGS sequence"/>
</dbReference>